<feature type="signal peptide" evidence="1">
    <location>
        <begin position="1"/>
        <end position="32"/>
    </location>
</feature>
<accession>A0A1M5KC37</accession>
<dbReference type="AlphaFoldDB" id="A0A1M5KC37"/>
<organism evidence="2 3">
    <name type="scientific">Flavobacterium micromati</name>
    <dbReference type="NCBI Taxonomy" id="229205"/>
    <lineage>
        <taxon>Bacteria</taxon>
        <taxon>Pseudomonadati</taxon>
        <taxon>Bacteroidota</taxon>
        <taxon>Flavobacteriia</taxon>
        <taxon>Flavobacteriales</taxon>
        <taxon>Flavobacteriaceae</taxon>
        <taxon>Flavobacterium</taxon>
    </lineage>
</organism>
<evidence type="ECO:0000256" key="1">
    <source>
        <dbReference type="SAM" id="SignalP"/>
    </source>
</evidence>
<evidence type="ECO:0000313" key="3">
    <source>
        <dbReference type="Proteomes" id="UP000184020"/>
    </source>
</evidence>
<keyword evidence="3" id="KW-1185">Reference proteome</keyword>
<dbReference type="Proteomes" id="UP000184020">
    <property type="component" value="Unassembled WGS sequence"/>
</dbReference>
<keyword evidence="1" id="KW-0732">Signal</keyword>
<dbReference type="OrthoDB" id="1376385at2"/>
<proteinExistence type="predicted"/>
<reference evidence="3" key="1">
    <citation type="submission" date="2016-11" db="EMBL/GenBank/DDBJ databases">
        <authorList>
            <person name="Varghese N."/>
            <person name="Submissions S."/>
        </authorList>
    </citation>
    <scope>NUCLEOTIDE SEQUENCE [LARGE SCALE GENOMIC DNA]</scope>
    <source>
        <strain evidence="3">DSM 17659</strain>
    </source>
</reference>
<protein>
    <submittedName>
        <fullName evidence="2">Uncharacterized protein</fullName>
    </submittedName>
</protein>
<sequence>MLYFFSNTNSNKALKFIVIFVFILASHTTVSAQNDTNVATENEIISENKVGNGSEVSSSNTSNFILWFMGTKQDPIIKMPAEHSNLKKQMIILGTAPNRLLMKAFLKKATNLDSMIS</sequence>
<gene>
    <name evidence="2" type="ORF">SAMN05444372_106201</name>
</gene>
<dbReference type="RefSeq" id="WP_073019107.1">
    <property type="nucleotide sequence ID" value="NZ_FQWF01000006.1"/>
</dbReference>
<dbReference type="EMBL" id="FQWF01000006">
    <property type="protein sequence ID" value="SHG50426.1"/>
    <property type="molecule type" value="Genomic_DNA"/>
</dbReference>
<evidence type="ECO:0000313" key="2">
    <source>
        <dbReference type="EMBL" id="SHG50426.1"/>
    </source>
</evidence>
<name>A0A1M5KC37_9FLAO</name>
<feature type="chain" id="PRO_5009911614" evidence="1">
    <location>
        <begin position="33"/>
        <end position="117"/>
    </location>
</feature>